<feature type="domain" description="CBM21" evidence="2">
    <location>
        <begin position="218"/>
        <end position="332"/>
    </location>
</feature>
<feature type="compositionally biased region" description="Polar residues" evidence="1">
    <location>
        <begin position="39"/>
        <end position="55"/>
    </location>
</feature>
<dbReference type="Proteomes" id="UP000789570">
    <property type="component" value="Unassembled WGS sequence"/>
</dbReference>
<accession>A0A9N8V9X1</accession>
<dbReference type="GO" id="GO:2001069">
    <property type="term" value="F:glycogen binding"/>
    <property type="evidence" value="ECO:0007669"/>
    <property type="project" value="TreeGrafter"/>
</dbReference>
<dbReference type="Gene3D" id="2.60.40.2440">
    <property type="entry name" value="Carbohydrate binding type-21 domain"/>
    <property type="match status" value="1"/>
</dbReference>
<dbReference type="InterPro" id="IPR038175">
    <property type="entry name" value="CBM21_dom_sf"/>
</dbReference>
<feature type="region of interest" description="Disordered" evidence="1">
    <location>
        <begin position="166"/>
        <end position="192"/>
    </location>
</feature>
<feature type="compositionally biased region" description="Polar residues" evidence="1">
    <location>
        <begin position="62"/>
        <end position="86"/>
    </location>
</feature>
<dbReference type="InterPro" id="IPR050782">
    <property type="entry name" value="PP1_regulatory_subunit_3"/>
</dbReference>
<dbReference type="AlphaFoldDB" id="A0A9N8V9X1"/>
<dbReference type="PANTHER" id="PTHR12307:SF36">
    <property type="entry name" value="GLYCOGEN-BINDING SUBUNIT 76A"/>
    <property type="match status" value="1"/>
</dbReference>
<evidence type="ECO:0000259" key="2">
    <source>
        <dbReference type="PROSITE" id="PS51159"/>
    </source>
</evidence>
<gene>
    <name evidence="3" type="ORF">FCALED_LOCUS444</name>
</gene>
<dbReference type="PROSITE" id="PS51159">
    <property type="entry name" value="CBM21"/>
    <property type="match status" value="1"/>
</dbReference>
<dbReference type="InterPro" id="IPR005036">
    <property type="entry name" value="CBM21_dom"/>
</dbReference>
<keyword evidence="4" id="KW-1185">Reference proteome</keyword>
<comment type="caution">
    <text evidence="3">The sequence shown here is derived from an EMBL/GenBank/DDBJ whole genome shotgun (WGS) entry which is preliminary data.</text>
</comment>
<evidence type="ECO:0000256" key="1">
    <source>
        <dbReference type="SAM" id="MobiDB-lite"/>
    </source>
</evidence>
<feature type="region of interest" description="Disordered" evidence="1">
    <location>
        <begin position="339"/>
        <end position="375"/>
    </location>
</feature>
<dbReference type="GO" id="GO:0008157">
    <property type="term" value="F:protein phosphatase 1 binding"/>
    <property type="evidence" value="ECO:0007669"/>
    <property type="project" value="TreeGrafter"/>
</dbReference>
<evidence type="ECO:0000313" key="3">
    <source>
        <dbReference type="EMBL" id="CAG8439956.1"/>
    </source>
</evidence>
<evidence type="ECO:0000313" key="4">
    <source>
        <dbReference type="Proteomes" id="UP000789570"/>
    </source>
</evidence>
<dbReference type="Pfam" id="PF03370">
    <property type="entry name" value="CBM_21"/>
    <property type="match status" value="1"/>
</dbReference>
<reference evidence="3" key="1">
    <citation type="submission" date="2021-06" db="EMBL/GenBank/DDBJ databases">
        <authorList>
            <person name="Kallberg Y."/>
            <person name="Tangrot J."/>
            <person name="Rosling A."/>
        </authorList>
    </citation>
    <scope>NUCLEOTIDE SEQUENCE</scope>
    <source>
        <strain evidence="3">UK204</strain>
    </source>
</reference>
<dbReference type="EMBL" id="CAJVPQ010000043">
    <property type="protein sequence ID" value="CAG8439956.1"/>
    <property type="molecule type" value="Genomic_DNA"/>
</dbReference>
<name>A0A9N8V9X1_9GLOM</name>
<dbReference type="GO" id="GO:0000164">
    <property type="term" value="C:protein phosphatase type 1 complex"/>
    <property type="evidence" value="ECO:0007669"/>
    <property type="project" value="TreeGrafter"/>
</dbReference>
<protein>
    <submittedName>
        <fullName evidence="3">11810_t:CDS:1</fullName>
    </submittedName>
</protein>
<organism evidence="3 4">
    <name type="scientific">Funneliformis caledonium</name>
    <dbReference type="NCBI Taxonomy" id="1117310"/>
    <lineage>
        <taxon>Eukaryota</taxon>
        <taxon>Fungi</taxon>
        <taxon>Fungi incertae sedis</taxon>
        <taxon>Mucoromycota</taxon>
        <taxon>Glomeromycotina</taxon>
        <taxon>Glomeromycetes</taxon>
        <taxon>Glomerales</taxon>
        <taxon>Glomeraceae</taxon>
        <taxon>Funneliformis</taxon>
    </lineage>
</organism>
<dbReference type="PANTHER" id="PTHR12307">
    <property type="entry name" value="PROTEIN PHOSPHATASE 1 REGULATORY SUBUNIT"/>
    <property type="match status" value="1"/>
</dbReference>
<feature type="region of interest" description="Disordered" evidence="1">
    <location>
        <begin position="39"/>
        <end position="98"/>
    </location>
</feature>
<sequence length="529" mass="58698">MPYAAPPSTITENPAFGQSNKTFKPWSFGKLTLLSSKQNMDATTTANSLPSNATNQEHKSKPQTNSRDTALQQVKEILSTSPQLATSPRRKSAPEVYSRKPLLKVDLPLQFSHEMPCILRKKSGEVVKPSLKKGNSKSEPTTPTFPKYVHFNADLEQIKLFNEAQKPQAVSADASSEEEDSDDDDFDFSISDDEDDVATVEEPELMISLPNMPMITTMHSSRPAFVETIFLSRDKRNLKGRVMVQNLAFQKSVHIRYTFDFWSSVSEVSASYAEGIPAKDNKNSFDLFVFSIELIDNSRNPIDGKTMYFAVHYNVDSCDFWDNNNGSNYQVNFKRMIAPTSQPKSKKSSPVKSQGISSKWSTPRQTKNMDESLSPPATRLSVLNVSEPRKKLLGRYDIGVSLSAAQNTPRTSLPPANPTRAFQASYYIPPAISYNTEKFNSFFPGNYIDGMPGTLDLPVSNPSPWNDSKTNGFEPLKQNSNPIAIPSSKPAIGSTSYYDLVNQYCFYSGGSPYATNSPYATSPPVMTSS</sequence>
<dbReference type="GO" id="GO:0005979">
    <property type="term" value="P:regulation of glycogen biosynthetic process"/>
    <property type="evidence" value="ECO:0007669"/>
    <property type="project" value="TreeGrafter"/>
</dbReference>
<feature type="compositionally biased region" description="Polar residues" evidence="1">
    <location>
        <begin position="355"/>
        <end position="366"/>
    </location>
</feature>
<feature type="compositionally biased region" description="Acidic residues" evidence="1">
    <location>
        <begin position="175"/>
        <end position="192"/>
    </location>
</feature>
<dbReference type="OrthoDB" id="1881at2759"/>
<proteinExistence type="predicted"/>